<dbReference type="Pfam" id="PF24719">
    <property type="entry name" value="Imm33-like"/>
    <property type="match status" value="1"/>
</dbReference>
<reference evidence="2 3" key="1">
    <citation type="journal article" date="2013" name="J. Microbiol.">
        <title>Mucilaginibacter ginsenosidivorax sp. nov., with ginsenoside converting activity isolated from sediment.</title>
        <authorList>
            <person name="Kim J.K."/>
            <person name="Choi T.E."/>
            <person name="Liu Q.M."/>
            <person name="Park H.Y."/>
            <person name="Yi T.H."/>
            <person name="Yoon M.H."/>
            <person name="Kim S.C."/>
            <person name="Im W.T."/>
        </authorList>
    </citation>
    <scope>NUCLEOTIDE SEQUENCE [LARGE SCALE GENOMIC DNA]</scope>
    <source>
        <strain evidence="2 3">KHI28</strain>
    </source>
</reference>
<dbReference type="EMBL" id="CP042437">
    <property type="protein sequence ID" value="QEC80457.1"/>
    <property type="molecule type" value="Genomic_DNA"/>
</dbReference>
<evidence type="ECO:0000259" key="1">
    <source>
        <dbReference type="Pfam" id="PF24719"/>
    </source>
</evidence>
<evidence type="ECO:0000313" key="3">
    <source>
        <dbReference type="Proteomes" id="UP000321362"/>
    </source>
</evidence>
<dbReference type="Proteomes" id="UP000321362">
    <property type="component" value="Chromosome"/>
</dbReference>
<gene>
    <name evidence="2" type="ORF">FSB76_10130</name>
</gene>
<sequence length="109" mass="12779">MTVVSEQIKECQDQNSIPIFPLFNQMIVISEGVLEGDFVDAVRYPSPQHMTGWWLTTNLYNNDIKTLKTIHYHHLAFKRPDLIKYLALPFGFRFLSENKMIWFDEGVLS</sequence>
<name>A0A5B8WAP7_9SPHI</name>
<protein>
    <recommendedName>
        <fullName evidence="1">Imm33-like domain-containing protein</fullName>
    </recommendedName>
</protein>
<dbReference type="AlphaFoldDB" id="A0A5B8WAP7"/>
<accession>A0A5B8WAP7</accession>
<dbReference type="KEGG" id="mgk:FSB76_10130"/>
<feature type="domain" description="Imm33-like" evidence="1">
    <location>
        <begin position="6"/>
        <end position="104"/>
    </location>
</feature>
<keyword evidence="3" id="KW-1185">Reference proteome</keyword>
<dbReference type="OrthoDB" id="7063432at2"/>
<proteinExistence type="predicted"/>
<evidence type="ECO:0000313" key="2">
    <source>
        <dbReference type="EMBL" id="QEC80457.1"/>
    </source>
</evidence>
<organism evidence="2 3">
    <name type="scientific">Mucilaginibacter ginsenosidivorax</name>
    <dbReference type="NCBI Taxonomy" id="862126"/>
    <lineage>
        <taxon>Bacteria</taxon>
        <taxon>Pseudomonadati</taxon>
        <taxon>Bacteroidota</taxon>
        <taxon>Sphingobacteriia</taxon>
        <taxon>Sphingobacteriales</taxon>
        <taxon>Sphingobacteriaceae</taxon>
        <taxon>Mucilaginibacter</taxon>
    </lineage>
</organism>
<dbReference type="InterPro" id="IPR056509">
    <property type="entry name" value="Imm33-like"/>
</dbReference>